<accession>C5K585</accession>
<keyword evidence="3" id="KW-1185">Reference proteome</keyword>
<evidence type="ECO:0000313" key="2">
    <source>
        <dbReference type="EMBL" id="EER20507.1"/>
    </source>
</evidence>
<dbReference type="OMA" id="PINVCEI"/>
<evidence type="ECO:0000256" key="1">
    <source>
        <dbReference type="SAM" id="MobiDB-lite"/>
    </source>
</evidence>
<dbReference type="AlphaFoldDB" id="C5K585"/>
<sequence>MPPPLPSRVALGGMLRGSPLRLSFALPAPAHLARCPPFAMWSLVNFEYTKFCHPINVCEILPKRFRKPGDMATMRAVGIPVRAGKALKTFIDMCPKVRNGGYIEVICSGPPVHPPLADQQEDEEGEEGGGSGQPELWIHGRIQPPSRSGGLQASEPVEVKLEKGWEVDTEAERLAAILTKEGKRVNLRIILSVIATTTNVRLALIAELLARTGRLCNNVEGYETHELLAHIKPTSIQFKRRGALSEMKDKREKAGTVTNPGVDLLLRLAPQPSSYNPLVAEWKNREKIELKAAR</sequence>
<name>C5K585_PERM5</name>
<evidence type="ECO:0000313" key="3">
    <source>
        <dbReference type="Proteomes" id="UP000007800"/>
    </source>
</evidence>
<protein>
    <submittedName>
        <fullName evidence="2">Uncharacterized protein</fullName>
    </submittedName>
</protein>
<dbReference type="OrthoDB" id="461699at2759"/>
<dbReference type="RefSeq" id="XP_002788711.1">
    <property type="nucleotide sequence ID" value="XM_002788665.1"/>
</dbReference>
<dbReference type="GeneID" id="9054055"/>
<reference evidence="2 3" key="1">
    <citation type="submission" date="2008-07" db="EMBL/GenBank/DDBJ databases">
        <authorList>
            <person name="El-Sayed N."/>
            <person name="Caler E."/>
            <person name="Inman J."/>
            <person name="Amedeo P."/>
            <person name="Hass B."/>
            <person name="Wortman J."/>
        </authorList>
    </citation>
    <scope>NUCLEOTIDE SEQUENCE [LARGE SCALE GENOMIC DNA]</scope>
    <source>
        <strain evidence="3">ATCC 50983 / TXsc</strain>
    </source>
</reference>
<dbReference type="Proteomes" id="UP000007800">
    <property type="component" value="Unassembled WGS sequence"/>
</dbReference>
<feature type="region of interest" description="Disordered" evidence="1">
    <location>
        <begin position="113"/>
        <end position="153"/>
    </location>
</feature>
<gene>
    <name evidence="2" type="ORF">Pmar_PMAR010252</name>
</gene>
<organism evidence="3">
    <name type="scientific">Perkinsus marinus (strain ATCC 50983 / TXsc)</name>
    <dbReference type="NCBI Taxonomy" id="423536"/>
    <lineage>
        <taxon>Eukaryota</taxon>
        <taxon>Sar</taxon>
        <taxon>Alveolata</taxon>
        <taxon>Perkinsozoa</taxon>
        <taxon>Perkinsea</taxon>
        <taxon>Perkinsida</taxon>
        <taxon>Perkinsidae</taxon>
        <taxon>Perkinsus</taxon>
    </lineage>
</organism>
<dbReference type="EMBL" id="GG670562">
    <property type="protein sequence ID" value="EER20507.1"/>
    <property type="molecule type" value="Genomic_DNA"/>
</dbReference>
<dbReference type="InParanoid" id="C5K585"/>
<proteinExistence type="predicted"/>